<protein>
    <recommendedName>
        <fullName evidence="4">Aggregation factor core protein MAFp3</fullName>
    </recommendedName>
</protein>
<feature type="signal peptide" evidence="1">
    <location>
        <begin position="1"/>
        <end position="19"/>
    </location>
</feature>
<feature type="chain" id="PRO_5015467096" description="Aggregation factor core protein MAFp3" evidence="1">
    <location>
        <begin position="20"/>
        <end position="166"/>
    </location>
</feature>
<dbReference type="Proteomes" id="UP000239480">
    <property type="component" value="Unassembled WGS sequence"/>
</dbReference>
<reference evidence="2 3" key="1">
    <citation type="submission" date="2018-03" db="EMBL/GenBank/DDBJ databases">
        <title>Genomic Encyclopedia of Archaeal and Bacterial Type Strains, Phase II (KMG-II): from individual species to whole genera.</title>
        <authorList>
            <person name="Goeker M."/>
        </authorList>
    </citation>
    <scope>NUCLEOTIDE SEQUENCE [LARGE SCALE GENOMIC DNA]</scope>
    <source>
        <strain evidence="2 3">DSM 29328</strain>
    </source>
</reference>
<dbReference type="AlphaFoldDB" id="A0A2T0RPK8"/>
<proteinExistence type="predicted"/>
<evidence type="ECO:0000313" key="2">
    <source>
        <dbReference type="EMBL" id="PRY23119.1"/>
    </source>
</evidence>
<name>A0A2T0RPK8_9RHOB</name>
<comment type="caution">
    <text evidence="2">The sequence shown here is derived from an EMBL/GenBank/DDBJ whole genome shotgun (WGS) entry which is preliminary data.</text>
</comment>
<evidence type="ECO:0008006" key="4">
    <source>
        <dbReference type="Google" id="ProtNLM"/>
    </source>
</evidence>
<gene>
    <name evidence="2" type="ORF">CLV78_105171</name>
</gene>
<keyword evidence="1" id="KW-0732">Signal</keyword>
<dbReference type="EMBL" id="PVTD01000005">
    <property type="protein sequence ID" value="PRY23119.1"/>
    <property type="molecule type" value="Genomic_DNA"/>
</dbReference>
<organism evidence="2 3">
    <name type="scientific">Aliiruegeria haliotis</name>
    <dbReference type="NCBI Taxonomy" id="1280846"/>
    <lineage>
        <taxon>Bacteria</taxon>
        <taxon>Pseudomonadati</taxon>
        <taxon>Pseudomonadota</taxon>
        <taxon>Alphaproteobacteria</taxon>
        <taxon>Rhodobacterales</taxon>
        <taxon>Roseobacteraceae</taxon>
        <taxon>Aliiruegeria</taxon>
    </lineage>
</organism>
<keyword evidence="3" id="KW-1185">Reference proteome</keyword>
<sequence length="166" mass="17421">MRNLVTAVVATLFSTPAMADLEVAFLEGAPKDSFVLTNSGTCDLDAAAITLDLSTSASGVIFDVTGNGAGTEVFQPFEIVSGEGYVVDRPTVRDGDRLVTLRLKSLPRGETVAFTVDVDDTRGSRAITVTDSELSGATASIKTPAWTASKTFEETAKLRVPLPTCS</sequence>
<evidence type="ECO:0000256" key="1">
    <source>
        <dbReference type="SAM" id="SignalP"/>
    </source>
</evidence>
<accession>A0A2T0RPK8</accession>
<evidence type="ECO:0000313" key="3">
    <source>
        <dbReference type="Proteomes" id="UP000239480"/>
    </source>
</evidence>